<dbReference type="RefSeq" id="WP_221057195.1">
    <property type="nucleotide sequence ID" value="NZ_AP019781.1"/>
</dbReference>
<feature type="compositionally biased region" description="Low complexity" evidence="1">
    <location>
        <begin position="37"/>
        <end position="48"/>
    </location>
</feature>
<protein>
    <recommendedName>
        <fullName evidence="2">YcdB/YcdC repeated domain-containing protein</fullName>
    </recommendedName>
</protein>
<dbReference type="InterPro" id="IPR032599">
    <property type="entry name" value="YcdB/YcdC_rep_domain"/>
</dbReference>
<evidence type="ECO:0000259" key="2">
    <source>
        <dbReference type="Pfam" id="PF16244"/>
    </source>
</evidence>
<dbReference type="Proteomes" id="UP000824969">
    <property type="component" value="Chromosome"/>
</dbReference>
<dbReference type="EMBL" id="AP019781">
    <property type="protein sequence ID" value="BBL69211.1"/>
    <property type="molecule type" value="Genomic_DNA"/>
</dbReference>
<accession>A0ABM7H8R7</accession>
<gene>
    <name evidence="3" type="ORF">MchiMG62_23920</name>
</gene>
<proteinExistence type="predicted"/>
<feature type="region of interest" description="Disordered" evidence="1">
    <location>
        <begin position="32"/>
        <end position="59"/>
    </location>
</feature>
<evidence type="ECO:0000256" key="1">
    <source>
        <dbReference type="SAM" id="MobiDB-lite"/>
    </source>
</evidence>
<dbReference type="Pfam" id="PF16244">
    <property type="entry name" value="DUF4901"/>
    <property type="match status" value="1"/>
</dbReference>
<dbReference type="PROSITE" id="PS51257">
    <property type="entry name" value="PROKAR_LIPOPROTEIN"/>
    <property type="match status" value="1"/>
</dbReference>
<dbReference type="GeneID" id="66131937"/>
<reference evidence="3 4" key="1">
    <citation type="submission" date="2019-06" db="EMBL/GenBank/DDBJ databases">
        <title>Complete genome sequence of Methanoculleus chikugoensis strain MG62.</title>
        <authorList>
            <person name="Asakawa S."/>
            <person name="Dianou D."/>
        </authorList>
    </citation>
    <scope>NUCLEOTIDE SEQUENCE [LARGE SCALE GENOMIC DNA]</scope>
    <source>
        <strain evidence="3 4">MG62</strain>
    </source>
</reference>
<evidence type="ECO:0000313" key="3">
    <source>
        <dbReference type="EMBL" id="BBL69211.1"/>
    </source>
</evidence>
<keyword evidence="4" id="KW-1185">Reference proteome</keyword>
<sequence length="329" mass="36265">MRPINKIGYTLAAVLLLACLAASAGCVGTDAGGNGRAAPTSPEATASPGVTPAQPSPDGLIGEGEARSLAAAALEREIPGIRIERMTAEPYDVQTYGDVWRFRVKAEDDRDPADDITVWIDAVDREMVHFQDGRDYFRSADPAITIDAAEKIADAYLRERNERSDVVKTDAALSMVDTPLGSRNGPYHFVYHRSIDGVLCQFDTIILAIDSINGRVVSYSKFWKVSNNDTMADPEPSIPEDGVQERVLAYLNDTYGKDPGEFAIRSTELRWYDLIARQRPSTEPVAVPLAWHITFDDERHRSQDPPRAAEIWMNAHSGEVLSANYNPGW</sequence>
<name>A0ABM7H8R7_9EURY</name>
<evidence type="ECO:0000313" key="4">
    <source>
        <dbReference type="Proteomes" id="UP000824969"/>
    </source>
</evidence>
<feature type="domain" description="YcdB/YcdC repeated" evidence="2">
    <location>
        <begin position="108"/>
        <end position="220"/>
    </location>
</feature>
<organism evidence="3 4">
    <name type="scientific">Methanoculleus chikugoensis</name>
    <dbReference type="NCBI Taxonomy" id="118126"/>
    <lineage>
        <taxon>Archaea</taxon>
        <taxon>Methanobacteriati</taxon>
        <taxon>Methanobacteriota</taxon>
        <taxon>Stenosarchaea group</taxon>
        <taxon>Methanomicrobia</taxon>
        <taxon>Methanomicrobiales</taxon>
        <taxon>Methanomicrobiaceae</taxon>
        <taxon>Methanoculleus</taxon>
    </lineage>
</organism>